<dbReference type="Pfam" id="PF00782">
    <property type="entry name" value="DSPc"/>
    <property type="match status" value="1"/>
</dbReference>
<comment type="similarity">
    <text evidence="1">Belongs to the protein-tyrosine phosphatase family. Non-receptor class dual specificity subfamily.</text>
</comment>
<evidence type="ECO:0000256" key="1">
    <source>
        <dbReference type="ARBA" id="ARBA00008601"/>
    </source>
</evidence>
<feature type="compositionally biased region" description="Basic and acidic residues" evidence="5">
    <location>
        <begin position="21"/>
        <end position="49"/>
    </location>
</feature>
<dbReference type="SUPFAM" id="SSF52799">
    <property type="entry name" value="(Phosphotyrosine protein) phosphatases II"/>
    <property type="match status" value="1"/>
</dbReference>
<dbReference type="OrthoDB" id="426001at2759"/>
<evidence type="ECO:0000256" key="5">
    <source>
        <dbReference type="SAM" id="MobiDB-lite"/>
    </source>
</evidence>
<dbReference type="FunFam" id="3.90.190.10:FF:000157">
    <property type="entry name" value="Protein-tyrosine phosphatase"/>
    <property type="match status" value="1"/>
</dbReference>
<dbReference type="AlphaFoldDB" id="A0A1X7TSE6"/>
<dbReference type="GO" id="GO:0017017">
    <property type="term" value="F:MAP kinase tyrosine/serine/threonine phosphatase activity"/>
    <property type="evidence" value="ECO:0007669"/>
    <property type="project" value="TreeGrafter"/>
</dbReference>
<feature type="domain" description="Tyrosine specific protein phosphatases" evidence="7">
    <location>
        <begin position="126"/>
        <end position="183"/>
    </location>
</feature>
<reference evidence="8" key="1">
    <citation type="submission" date="2017-05" db="UniProtKB">
        <authorList>
            <consortium name="EnsemblMetazoa"/>
        </authorList>
    </citation>
    <scope>IDENTIFICATION</scope>
</reference>
<dbReference type="InterPro" id="IPR020422">
    <property type="entry name" value="TYR_PHOSPHATASE_DUAL_dom"/>
</dbReference>
<evidence type="ECO:0000313" key="8">
    <source>
        <dbReference type="EnsemblMetazoa" id="Aqu2.1.17780_001"/>
    </source>
</evidence>
<evidence type="ECO:0000256" key="3">
    <source>
        <dbReference type="ARBA" id="ARBA00022801"/>
    </source>
</evidence>
<dbReference type="GO" id="GO:0008330">
    <property type="term" value="F:protein tyrosine/threonine phosphatase activity"/>
    <property type="evidence" value="ECO:0007669"/>
    <property type="project" value="TreeGrafter"/>
</dbReference>
<dbReference type="InterPro" id="IPR029021">
    <property type="entry name" value="Prot-tyrosine_phosphatase-like"/>
</dbReference>
<keyword evidence="4" id="KW-0904">Protein phosphatase</keyword>
<dbReference type="PROSITE" id="PS50056">
    <property type="entry name" value="TYR_PHOSPHATASE_2"/>
    <property type="match status" value="1"/>
</dbReference>
<dbReference type="PANTHER" id="PTHR10159:SF511">
    <property type="entry name" value="DUAL SPECIFICITY PROTEIN PHOSPHATASE 1"/>
    <property type="match status" value="1"/>
</dbReference>
<dbReference type="GO" id="GO:0033550">
    <property type="term" value="F:MAP kinase tyrosine phosphatase activity"/>
    <property type="evidence" value="ECO:0007669"/>
    <property type="project" value="TreeGrafter"/>
</dbReference>
<evidence type="ECO:0000256" key="2">
    <source>
        <dbReference type="ARBA" id="ARBA00013064"/>
    </source>
</evidence>
<sequence length="208" mass="22846">MGASSSSELPWSNGTSLSAGREGEPMGEKEERELQSLRDKLFPPGDSKDFLKDKSPSLVYSDANGFRLYVGSIIHANNVPTLQEIGITRIVNMAATDSVATSSSKSQDFETLLIGASDLKSYDLSQHFDEVTDFIDKGKEEGAGVFVHCMAGVSRSVTVSVAFLMKYCGMSLSDAARQVRSHRLQAYPNVRFIKSLLQLEKQLKQKKK</sequence>
<dbReference type="EC" id="3.1.3.48" evidence="2"/>
<keyword evidence="3" id="KW-0378">Hydrolase</keyword>
<dbReference type="GO" id="GO:0043409">
    <property type="term" value="P:negative regulation of MAPK cascade"/>
    <property type="evidence" value="ECO:0007669"/>
    <property type="project" value="TreeGrafter"/>
</dbReference>
<dbReference type="PROSITE" id="PS50054">
    <property type="entry name" value="TYR_PHOSPHATASE_DUAL"/>
    <property type="match status" value="1"/>
</dbReference>
<proteinExistence type="inferred from homology"/>
<dbReference type="CDD" id="cd14498">
    <property type="entry name" value="DSP"/>
    <property type="match status" value="1"/>
</dbReference>
<dbReference type="SMART" id="SM00195">
    <property type="entry name" value="DSPc"/>
    <property type="match status" value="1"/>
</dbReference>
<dbReference type="PANTHER" id="PTHR10159">
    <property type="entry name" value="DUAL SPECIFICITY PROTEIN PHOSPHATASE"/>
    <property type="match status" value="1"/>
</dbReference>
<dbReference type="InterPro" id="IPR000387">
    <property type="entry name" value="Tyr_Pase_dom"/>
</dbReference>
<feature type="compositionally biased region" description="Polar residues" evidence="5">
    <location>
        <begin position="1"/>
        <end position="18"/>
    </location>
</feature>
<dbReference type="GO" id="GO:0005737">
    <property type="term" value="C:cytoplasm"/>
    <property type="evidence" value="ECO:0007669"/>
    <property type="project" value="TreeGrafter"/>
</dbReference>
<dbReference type="FunCoup" id="A0A1X7TSE6">
    <property type="interactions" value="576"/>
</dbReference>
<dbReference type="EnsemblMetazoa" id="Aqu2.1.17780_001">
    <property type="protein sequence ID" value="Aqu2.1.17780_001"/>
    <property type="gene ID" value="Aqu2.1.17780"/>
</dbReference>
<protein>
    <recommendedName>
        <fullName evidence="2">protein-tyrosine-phosphatase</fullName>
        <ecNumber evidence="2">3.1.3.48</ecNumber>
    </recommendedName>
</protein>
<name>A0A1X7TSE6_AMPQE</name>
<organism evidence="8">
    <name type="scientific">Amphimedon queenslandica</name>
    <name type="common">Sponge</name>
    <dbReference type="NCBI Taxonomy" id="400682"/>
    <lineage>
        <taxon>Eukaryota</taxon>
        <taxon>Metazoa</taxon>
        <taxon>Porifera</taxon>
        <taxon>Demospongiae</taxon>
        <taxon>Heteroscleromorpha</taxon>
        <taxon>Haplosclerida</taxon>
        <taxon>Niphatidae</taxon>
        <taxon>Amphimedon</taxon>
    </lineage>
</organism>
<dbReference type="InParanoid" id="A0A1X7TSE6"/>
<dbReference type="Gene3D" id="3.90.190.10">
    <property type="entry name" value="Protein tyrosine phosphatase superfamily"/>
    <property type="match status" value="1"/>
</dbReference>
<feature type="region of interest" description="Disordered" evidence="5">
    <location>
        <begin position="1"/>
        <end position="49"/>
    </location>
</feature>
<evidence type="ECO:0000256" key="4">
    <source>
        <dbReference type="ARBA" id="ARBA00022912"/>
    </source>
</evidence>
<dbReference type="InterPro" id="IPR000340">
    <property type="entry name" value="Dual-sp_phosphatase_cat-dom"/>
</dbReference>
<dbReference type="STRING" id="400682.A0A1X7TSE6"/>
<accession>A0A1X7TSE6</accession>
<feature type="domain" description="Tyrosine-protein phosphatase" evidence="6">
    <location>
        <begin position="55"/>
        <end position="205"/>
    </location>
</feature>
<evidence type="ECO:0000259" key="6">
    <source>
        <dbReference type="PROSITE" id="PS50054"/>
    </source>
</evidence>
<evidence type="ECO:0000259" key="7">
    <source>
        <dbReference type="PROSITE" id="PS50056"/>
    </source>
</evidence>